<protein>
    <submittedName>
        <fullName evidence="1">Transcription termination/antitermination protein NusG</fullName>
    </submittedName>
</protein>
<sequence length="199" mass="22703">MTQIKWYMISTIRGKEDQVLESLNNRIQAEGLIHDFDLNANNGSAFKIFKKPTLSQKEFQKKNEGLDYKVKYVNLYPGYIFAKMHMSDEAWFLVRNTQYVTGLIGSSGKGAKPTPLSNLEIKKMMQQEAEFQRAFDAGENVFGYTVGDFVEIIDGIYIGKDGEILSINSKENTVTLKSESYGKQVEIIISMEMIRKVEK</sequence>
<evidence type="ECO:0000313" key="2">
    <source>
        <dbReference type="Proteomes" id="UP001213039"/>
    </source>
</evidence>
<proteinExistence type="predicted"/>
<dbReference type="EMBL" id="CP114370">
    <property type="protein sequence ID" value="WBP83764.1"/>
    <property type="molecule type" value="Genomic_DNA"/>
</dbReference>
<accession>A0ACD4PJC4</accession>
<organism evidence="1 2">
    <name type="scientific">Mycoplasmopsis edwardii</name>
    <dbReference type="NCBI Taxonomy" id="53558"/>
    <lineage>
        <taxon>Bacteria</taxon>
        <taxon>Bacillati</taxon>
        <taxon>Mycoplasmatota</taxon>
        <taxon>Mycoplasmoidales</taxon>
        <taxon>Metamycoplasmataceae</taxon>
        <taxon>Mycoplasmopsis</taxon>
    </lineage>
</organism>
<evidence type="ECO:0000313" key="1">
    <source>
        <dbReference type="EMBL" id="WBP83764.1"/>
    </source>
</evidence>
<keyword evidence="2" id="KW-1185">Reference proteome</keyword>
<name>A0ACD4PJC4_9BACT</name>
<dbReference type="Proteomes" id="UP001213039">
    <property type="component" value="Chromosome"/>
</dbReference>
<gene>
    <name evidence="1" type="primary">nusG</name>
    <name evidence="1" type="ORF">Me_995_000383</name>
</gene>
<reference evidence="1" key="1">
    <citation type="submission" date="2022-12" db="EMBL/GenBank/DDBJ databases">
        <authorList>
            <consortium name="Asia Pacific Centre for Animal Health"/>
            <person name="Klose S.M."/>
            <person name="Legione A.R."/>
            <person name="Monotti I."/>
            <person name="Bushell R."/>
            <person name="Marenda M.S."/>
            <person name="Sugiyama T."/>
            <person name="Browning G.F."/>
            <person name="Vaz P.K."/>
        </authorList>
    </citation>
    <scope>NUCLEOTIDE SEQUENCE</scope>
    <source>
        <strain evidence="1">Felid995</strain>
    </source>
</reference>